<comment type="caution">
    <text evidence="1">The sequence shown here is derived from an EMBL/GenBank/DDBJ whole genome shotgun (WGS) entry which is preliminary data.</text>
</comment>
<reference evidence="1 2" key="1">
    <citation type="submission" date="2017-03" db="EMBL/GenBank/DDBJ databases">
        <title>Genome sequence of Clostridium chromiireducens DSM 23318.</title>
        <authorList>
            <person name="Poehlein A."/>
            <person name="Daniel R."/>
        </authorList>
    </citation>
    <scope>NUCLEOTIDE SEQUENCE [LARGE SCALE GENOMIC DNA]</scope>
    <source>
        <strain evidence="1 2">DSM 23318</strain>
    </source>
</reference>
<evidence type="ECO:0000313" key="2">
    <source>
        <dbReference type="Proteomes" id="UP000191056"/>
    </source>
</evidence>
<protein>
    <submittedName>
        <fullName evidence="1">Uncharacterized protein</fullName>
    </submittedName>
</protein>
<dbReference type="RefSeq" id="WP_079438126.1">
    <property type="nucleotide sequence ID" value="NZ_MZGT01000005.1"/>
</dbReference>
<dbReference type="STRING" id="225345.CLCHR_05250"/>
<dbReference type="Proteomes" id="UP000191056">
    <property type="component" value="Unassembled WGS sequence"/>
</dbReference>
<organism evidence="1 2">
    <name type="scientific">Clostridium chromiireducens</name>
    <dbReference type="NCBI Taxonomy" id="225345"/>
    <lineage>
        <taxon>Bacteria</taxon>
        <taxon>Bacillati</taxon>
        <taxon>Bacillota</taxon>
        <taxon>Clostridia</taxon>
        <taxon>Eubacteriales</taxon>
        <taxon>Clostridiaceae</taxon>
        <taxon>Clostridium</taxon>
    </lineage>
</organism>
<gene>
    <name evidence="1" type="ORF">CLCHR_05250</name>
</gene>
<proteinExistence type="predicted"/>
<name>A0A1V4J0R4_9CLOT</name>
<evidence type="ECO:0000313" key="1">
    <source>
        <dbReference type="EMBL" id="OPJ65749.1"/>
    </source>
</evidence>
<accession>A0A1V4J0R4</accession>
<sequence>MNRKEFNNKNEIQEFGDKLKEADELLTRVSVIYSRNFNKSSKEGLKLKKIHQELTKLRSKIDDNILEYLSDDLKVIYNTNDKLNNIMFNTKLNAESIM</sequence>
<keyword evidence="2" id="KW-1185">Reference proteome</keyword>
<dbReference type="AlphaFoldDB" id="A0A1V4J0R4"/>
<dbReference type="EMBL" id="MZGT01000005">
    <property type="protein sequence ID" value="OPJ65749.1"/>
    <property type="molecule type" value="Genomic_DNA"/>
</dbReference>